<dbReference type="EMBL" id="AP011540">
    <property type="protein sequence ID" value="BAI63968.1"/>
    <property type="molecule type" value="Genomic_DNA"/>
</dbReference>
<dbReference type="Proteomes" id="UP000001883">
    <property type="component" value="Chromosome"/>
</dbReference>
<gene>
    <name evidence="1" type="ordered locus">RMDY18_01360</name>
</gene>
<keyword evidence="2" id="KW-1185">Reference proteome</keyword>
<dbReference type="STRING" id="680646.RMDY18_01360"/>
<dbReference type="KEGG" id="rmu:RMDY18_01360"/>
<organism evidence="1 2">
    <name type="scientific">Rothia mucilaginosa (strain DY-18)</name>
    <name type="common">Stomatococcus mucilaginosus</name>
    <dbReference type="NCBI Taxonomy" id="680646"/>
    <lineage>
        <taxon>Bacteria</taxon>
        <taxon>Bacillati</taxon>
        <taxon>Actinomycetota</taxon>
        <taxon>Actinomycetes</taxon>
        <taxon>Micrococcales</taxon>
        <taxon>Micrococcaceae</taxon>
        <taxon>Rothia</taxon>
    </lineage>
</organism>
<evidence type="ECO:0000313" key="1">
    <source>
        <dbReference type="EMBL" id="BAI63968.1"/>
    </source>
</evidence>
<reference evidence="1 2" key="2">
    <citation type="journal article" date="2010" name="J Osaka Dent Univ">
        <title>Isolation and identification of Rothia mucilaginosa from persistent apical periodontitis lesions.</title>
        <authorList>
            <person name="Yamane K."/>
            <person name="Yoshida M."/>
            <person name="Fujihira T."/>
            <person name="Baba T."/>
            <person name="Tsuji N."/>
            <person name="Hayashi H."/>
            <person name="Sugimori C."/>
            <person name="Yamanaka T."/>
            <person name="Mashimo C."/>
            <person name="Nambu T."/>
            <person name="Kawai H."/>
            <person name="Fukushima H."/>
        </authorList>
    </citation>
    <scope>NUCLEOTIDE SEQUENCE [LARGE SCALE GENOMIC DNA]</scope>
    <source>
        <strain evidence="1 2">DY-18</strain>
    </source>
</reference>
<name>D2NQP2_ROTMD</name>
<accession>D2NQP2</accession>
<reference evidence="2" key="1">
    <citation type="submission" date="2009-07" db="EMBL/GenBank/DDBJ databases">
        <title>Complete genome sequence of Rothia mucilaginosa DJ.</title>
        <authorList>
            <person name="Yamane K."/>
            <person name="Nambu T."/>
            <person name="Mashimo C."/>
            <person name="Sugimori C."/>
            <person name="Yamanaka T."/>
            <person name="Leung K."/>
            <person name="Fukushima H."/>
        </authorList>
    </citation>
    <scope>NUCLEOTIDE SEQUENCE [LARGE SCALE GENOMIC DNA]</scope>
    <source>
        <strain evidence="2">DY-18</strain>
    </source>
</reference>
<reference evidence="1 2" key="3">
    <citation type="journal article" date="2010" name="Sequencing">
        <title>Complete Genome Sequence of Rothia mucilaginosa DY-18: A Clinical Isolate with Dense Meshwork-Like Structures from a Persistent Apical Periodontitis Lesion.</title>
        <authorList>
            <person name="Yamane K."/>
            <person name="Nambu T."/>
            <person name="Yamanaka T."/>
            <person name="Mashimo C."/>
            <person name="Sugimori C."/>
            <person name="Leung K.-P."/>
            <person name="Fukushima H."/>
        </authorList>
    </citation>
    <scope>NUCLEOTIDE SEQUENCE [LARGE SCALE GENOMIC DNA]</scope>
    <source>
        <strain evidence="1 2">DY-18</strain>
    </source>
</reference>
<dbReference type="HOGENOM" id="CLU_833885_0_0_11"/>
<dbReference type="AlphaFoldDB" id="D2NQP2"/>
<proteinExistence type="predicted"/>
<sequence>MLTAWEERSHEGDRPSYPIGGLGFTRGFRCGVWPGFMPGLGVALEARHDGACVVADHVQVGGHGAVRLGERVHVEHAAESCAGGVCDLAHRVVRDGGFAEHGGHLVLAHVIDRGGNLRGGRLLFGVDRPNVLFLQARVCRQVGEGAFAGDECALVLGQGGDFLDELVTHALQLLLVGFTAGLVVGGVGGVEGAKFTNHHVHVLLHVAGAHPGVGVGLALVGVLGNGDGRDPLGDGHVLSMGFFNELREPGFQVQAVVEHQVGGVRLLQVGGGGLVLVNLGAGLGEGLNVQVVACHVAGDVCEHGEGGEHGLLAAAALSAFGGAGGATAAGEHE</sequence>
<protein>
    <submittedName>
        <fullName evidence="1">Cobalamin biosynthesis protein CobN</fullName>
    </submittedName>
</protein>
<evidence type="ECO:0000313" key="2">
    <source>
        <dbReference type="Proteomes" id="UP000001883"/>
    </source>
</evidence>